<comment type="caution">
    <text evidence="2">The sequence shown here is derived from an EMBL/GenBank/DDBJ whole genome shotgun (WGS) entry which is preliminary data.</text>
</comment>
<dbReference type="PANTHER" id="PTHR12484">
    <property type="entry name" value="B-LYMPHOCYTE ANTIGEN-RELATED"/>
    <property type="match status" value="1"/>
</dbReference>
<name>A0A835RAR7_VANPL</name>
<dbReference type="AlphaFoldDB" id="A0A835RAR7"/>
<dbReference type="Pfam" id="PF25015">
    <property type="entry name" value="RBD_AKAP-17A"/>
    <property type="match status" value="1"/>
</dbReference>
<dbReference type="Proteomes" id="UP000636800">
    <property type="component" value="Unassembled WGS sequence"/>
</dbReference>
<dbReference type="PANTHER" id="PTHR12484:SF4">
    <property type="entry name" value="A-KINASE ANCHOR PROTEIN 17A"/>
    <property type="match status" value="1"/>
</dbReference>
<evidence type="ECO:0000313" key="2">
    <source>
        <dbReference type="EMBL" id="KAG0485444.1"/>
    </source>
</evidence>
<proteinExistence type="predicted"/>
<sequence>MMKKMQQIGLYVGLRRPGAPLSCSMGSKAARRSSPRVLRPNEILEVGYGLSFKPRVKLLLTFFRSDPAVKPVDEWQLKLSLLDFLRSSLSLTVSEDDLVLRKRPDIHKRKRDEPVASGTLWVRDLGFLGVEDEDGEPMEKKFLRWRESFLNRLGGIELNLEGVKFRMTVEVPLSDDFEKMKRSWEDYFALQALGGSNSKGLARRPDTIVVQGVPSRWFAEPRVSSKPSMLNTHTIFSVLGKLRNLYIAGDDDLGKNTAASGDVLSGLNCKIWAQFESYDEFVNAMRLLCGRSMQKDGSRLIVDYEVSWDRDGFFRNVPQNPSRGQEKKIQVQASSGHGRNEASWLEPGAIRPDVARLRRFKD</sequence>
<protein>
    <submittedName>
        <fullName evidence="2">Uncharacterized protein</fullName>
    </submittedName>
</protein>
<keyword evidence="3" id="KW-1185">Reference proteome</keyword>
<dbReference type="OrthoDB" id="258143at2759"/>
<gene>
    <name evidence="2" type="ORF">HPP92_009523</name>
</gene>
<evidence type="ECO:0000256" key="1">
    <source>
        <dbReference type="SAM" id="MobiDB-lite"/>
    </source>
</evidence>
<organism evidence="2 3">
    <name type="scientific">Vanilla planifolia</name>
    <name type="common">Vanilla</name>
    <dbReference type="NCBI Taxonomy" id="51239"/>
    <lineage>
        <taxon>Eukaryota</taxon>
        <taxon>Viridiplantae</taxon>
        <taxon>Streptophyta</taxon>
        <taxon>Embryophyta</taxon>
        <taxon>Tracheophyta</taxon>
        <taxon>Spermatophyta</taxon>
        <taxon>Magnoliopsida</taxon>
        <taxon>Liliopsida</taxon>
        <taxon>Asparagales</taxon>
        <taxon>Orchidaceae</taxon>
        <taxon>Vanilloideae</taxon>
        <taxon>Vanilleae</taxon>
        <taxon>Vanilla</taxon>
    </lineage>
</organism>
<reference evidence="2 3" key="1">
    <citation type="journal article" date="2020" name="Nat. Food">
        <title>A phased Vanilla planifolia genome enables genetic improvement of flavour and production.</title>
        <authorList>
            <person name="Hasing T."/>
            <person name="Tang H."/>
            <person name="Brym M."/>
            <person name="Khazi F."/>
            <person name="Huang T."/>
            <person name="Chambers A.H."/>
        </authorList>
    </citation>
    <scope>NUCLEOTIDE SEQUENCE [LARGE SCALE GENOMIC DNA]</scope>
    <source>
        <tissue evidence="2">Leaf</tissue>
    </source>
</reference>
<feature type="region of interest" description="Disordered" evidence="1">
    <location>
        <begin position="317"/>
        <end position="347"/>
    </location>
</feature>
<dbReference type="EMBL" id="JADCNL010000004">
    <property type="protein sequence ID" value="KAG0485444.1"/>
    <property type="molecule type" value="Genomic_DNA"/>
</dbReference>
<dbReference type="InterPro" id="IPR056852">
    <property type="entry name" value="AK17A/B"/>
</dbReference>
<evidence type="ECO:0000313" key="3">
    <source>
        <dbReference type="Proteomes" id="UP000636800"/>
    </source>
</evidence>
<accession>A0A835RAR7</accession>